<dbReference type="InterPro" id="IPR003018">
    <property type="entry name" value="GAF"/>
</dbReference>
<evidence type="ECO:0000313" key="6">
    <source>
        <dbReference type="Proteomes" id="UP001501414"/>
    </source>
</evidence>
<feature type="domain" description="GAF" evidence="4">
    <location>
        <begin position="93"/>
        <end position="244"/>
    </location>
</feature>
<dbReference type="InterPro" id="IPR042070">
    <property type="entry name" value="PucR_C-HTH_sf"/>
</dbReference>
<evidence type="ECO:0000313" key="5">
    <source>
        <dbReference type="EMBL" id="GAA1385992.1"/>
    </source>
</evidence>
<comment type="similarity">
    <text evidence="1">Belongs to the CdaR family.</text>
</comment>
<dbReference type="SUPFAM" id="SSF55781">
    <property type="entry name" value="GAF domain-like"/>
    <property type="match status" value="1"/>
</dbReference>
<dbReference type="RefSeq" id="WP_344020589.1">
    <property type="nucleotide sequence ID" value="NZ_BAAAJK010000006.1"/>
</dbReference>
<feature type="region of interest" description="Disordered" evidence="3">
    <location>
        <begin position="312"/>
        <end position="334"/>
    </location>
</feature>
<dbReference type="Pfam" id="PF13556">
    <property type="entry name" value="HTH_30"/>
    <property type="match status" value="1"/>
</dbReference>
<dbReference type="InterPro" id="IPR041522">
    <property type="entry name" value="CdaR_GGDEF"/>
</dbReference>
<sequence>MSLTIHDPAHHTPAPGAVTRLLSTLLHLLADDAPAEELSAAVRELSRLDVAPFVREALEDVVRVRSLLDLRAHREREMHGLYETARDLTSLRGTDEVLGAIVERVRRLLGCDCSYLALVDPDTGIAAVRVTSGTRTPAIATVRQRPGSGVGGRVLQTGQPAATANYRRDPRLLREPAVVSAVDEEGLVAIAGVPIKRGARVIGALFAAERRERAFEQREIALLTSLAVHATVVIENARLYERVQQDSVELRDANGRLQAQRQALERAARVHEQLIPMALTRVDLPHLVGTLAGLLEGTVLLLGPSGEVLARGAAPGRPSLPAQRNGPDGPSVRTVPVRAGQESFGRLVLSRAGAITDVDVRTLERSAQTAALLLLMERQATLVTEEMQAELVDDLLADPAPDPEDFRRRAHRLGVLDTDRPHTVLVFTATAVPRRRLLRAVAALAAPVGGAAGERDGRVVLLLPADRADGEPAGAVARTVAARLGRVTGGRVTVGAAGPGRGPEALRRLHGAATRCHRLLLALDRAGSGAGIDELGVVGSVLDDVTPAQVGRLLEGTLGPLLRYDAEHGTELVGTLDGYFGAGRNAPDAARALGVHVNTVYQRLDRVDRVLGDAGWREPRGALEMQLALRLHRLRGDPAA</sequence>
<dbReference type="Pfam" id="PF17853">
    <property type="entry name" value="GGDEF_2"/>
    <property type="match status" value="1"/>
</dbReference>
<dbReference type="Proteomes" id="UP001501414">
    <property type="component" value="Unassembled WGS sequence"/>
</dbReference>
<reference evidence="6" key="1">
    <citation type="journal article" date="2019" name="Int. J. Syst. Evol. Microbiol.">
        <title>The Global Catalogue of Microorganisms (GCM) 10K type strain sequencing project: providing services to taxonomists for standard genome sequencing and annotation.</title>
        <authorList>
            <consortium name="The Broad Institute Genomics Platform"/>
            <consortium name="The Broad Institute Genome Sequencing Center for Infectious Disease"/>
            <person name="Wu L."/>
            <person name="Ma J."/>
        </authorList>
    </citation>
    <scope>NUCLEOTIDE SEQUENCE [LARGE SCALE GENOMIC DNA]</scope>
    <source>
        <strain evidence="6">JCM 11896</strain>
    </source>
</reference>
<dbReference type="PANTHER" id="PTHR33744">
    <property type="entry name" value="CARBOHYDRATE DIACID REGULATOR"/>
    <property type="match status" value="1"/>
</dbReference>
<dbReference type="EMBL" id="BAAAJK010000006">
    <property type="protein sequence ID" value="GAA1385992.1"/>
    <property type="molecule type" value="Genomic_DNA"/>
</dbReference>
<dbReference type="InterPro" id="IPR025736">
    <property type="entry name" value="PucR_C-HTH_dom"/>
</dbReference>
<protein>
    <submittedName>
        <fullName evidence="5">GAF domain-containing protein</fullName>
    </submittedName>
</protein>
<keyword evidence="2" id="KW-0175">Coiled coil</keyword>
<dbReference type="PANTHER" id="PTHR33744:SF1">
    <property type="entry name" value="DNA-BINDING TRANSCRIPTIONAL ACTIVATOR ADER"/>
    <property type="match status" value="1"/>
</dbReference>
<name>A0ABP4IAS7_9PSEU</name>
<keyword evidence="6" id="KW-1185">Reference proteome</keyword>
<evidence type="ECO:0000256" key="1">
    <source>
        <dbReference type="ARBA" id="ARBA00006754"/>
    </source>
</evidence>
<gene>
    <name evidence="5" type="ORF">GCM10009613_19290</name>
</gene>
<evidence type="ECO:0000256" key="2">
    <source>
        <dbReference type="SAM" id="Coils"/>
    </source>
</evidence>
<organism evidence="5 6">
    <name type="scientific">Pseudonocardia kongjuensis</name>
    <dbReference type="NCBI Taxonomy" id="102227"/>
    <lineage>
        <taxon>Bacteria</taxon>
        <taxon>Bacillati</taxon>
        <taxon>Actinomycetota</taxon>
        <taxon>Actinomycetes</taxon>
        <taxon>Pseudonocardiales</taxon>
        <taxon>Pseudonocardiaceae</taxon>
        <taxon>Pseudonocardia</taxon>
    </lineage>
</organism>
<comment type="caution">
    <text evidence="5">The sequence shown here is derived from an EMBL/GenBank/DDBJ whole genome shotgun (WGS) entry which is preliminary data.</text>
</comment>
<evidence type="ECO:0000256" key="3">
    <source>
        <dbReference type="SAM" id="MobiDB-lite"/>
    </source>
</evidence>
<proteinExistence type="inferred from homology"/>
<dbReference type="SMART" id="SM00065">
    <property type="entry name" value="GAF"/>
    <property type="match status" value="1"/>
</dbReference>
<dbReference type="InterPro" id="IPR029016">
    <property type="entry name" value="GAF-like_dom_sf"/>
</dbReference>
<dbReference type="Gene3D" id="3.30.450.40">
    <property type="match status" value="1"/>
</dbReference>
<accession>A0ABP4IAS7</accession>
<evidence type="ECO:0000259" key="4">
    <source>
        <dbReference type="SMART" id="SM00065"/>
    </source>
</evidence>
<feature type="coiled-coil region" evidence="2">
    <location>
        <begin position="240"/>
        <end position="274"/>
    </location>
</feature>
<dbReference type="Gene3D" id="1.10.10.2840">
    <property type="entry name" value="PucR C-terminal helix-turn-helix domain"/>
    <property type="match status" value="1"/>
</dbReference>
<dbReference type="InterPro" id="IPR051448">
    <property type="entry name" value="CdaR-like_regulators"/>
</dbReference>
<dbReference type="Pfam" id="PF13185">
    <property type="entry name" value="GAF_2"/>
    <property type="match status" value="1"/>
</dbReference>